<dbReference type="InterPro" id="IPR000835">
    <property type="entry name" value="HTH_MarR-typ"/>
</dbReference>
<dbReference type="STRING" id="989403.SAMN05421798_102121"/>
<comment type="caution">
    <text evidence="5">The sequence shown here is derived from an EMBL/GenBank/DDBJ whole genome shotgun (WGS) entry which is preliminary data.</text>
</comment>
<dbReference type="Pfam" id="PF01047">
    <property type="entry name" value="MarR"/>
    <property type="match status" value="1"/>
</dbReference>
<evidence type="ECO:0000256" key="1">
    <source>
        <dbReference type="ARBA" id="ARBA00023015"/>
    </source>
</evidence>
<dbReference type="GO" id="GO:0003677">
    <property type="term" value="F:DNA binding"/>
    <property type="evidence" value="ECO:0007669"/>
    <property type="project" value="UniProtKB-KW"/>
</dbReference>
<keyword evidence="6" id="KW-1185">Reference proteome</keyword>
<keyword evidence="1" id="KW-0805">Transcription regulation</keyword>
<proteinExistence type="predicted"/>
<evidence type="ECO:0000256" key="3">
    <source>
        <dbReference type="ARBA" id="ARBA00023163"/>
    </source>
</evidence>
<dbReference type="PROSITE" id="PS01117">
    <property type="entry name" value="HTH_MARR_1"/>
    <property type="match status" value="1"/>
</dbReference>
<dbReference type="SUPFAM" id="SSF46785">
    <property type="entry name" value="Winged helix' DNA-binding domain"/>
    <property type="match status" value="1"/>
</dbReference>
<evidence type="ECO:0000313" key="5">
    <source>
        <dbReference type="EMBL" id="KZL17323.1"/>
    </source>
</evidence>
<dbReference type="InterPro" id="IPR036388">
    <property type="entry name" value="WH-like_DNA-bd_sf"/>
</dbReference>
<evidence type="ECO:0000256" key="2">
    <source>
        <dbReference type="ARBA" id="ARBA00023125"/>
    </source>
</evidence>
<dbReference type="Gene3D" id="1.10.10.10">
    <property type="entry name" value="Winged helix-like DNA-binding domain superfamily/Winged helix DNA-binding domain"/>
    <property type="match status" value="1"/>
</dbReference>
<gene>
    <name evidence="5" type="primary">marR_3</name>
    <name evidence="5" type="ORF">PsAD2_03192</name>
</gene>
<keyword evidence="2" id="KW-0238">DNA-binding</keyword>
<evidence type="ECO:0000313" key="6">
    <source>
        <dbReference type="Proteomes" id="UP000076577"/>
    </source>
</evidence>
<dbReference type="AlphaFoldDB" id="A0A165X3Q5"/>
<dbReference type="RefSeq" id="WP_068007949.1">
    <property type="nucleotide sequence ID" value="NZ_FOFM01000002.1"/>
</dbReference>
<dbReference type="InterPro" id="IPR036390">
    <property type="entry name" value="WH_DNA-bd_sf"/>
</dbReference>
<dbReference type="PATRIC" id="fig|989403.3.peg.3420"/>
<feature type="domain" description="HTH marR-type" evidence="4">
    <location>
        <begin position="8"/>
        <end position="139"/>
    </location>
</feature>
<dbReference type="GO" id="GO:0003700">
    <property type="term" value="F:DNA-binding transcription factor activity"/>
    <property type="evidence" value="ECO:0007669"/>
    <property type="project" value="InterPro"/>
</dbReference>
<protein>
    <submittedName>
        <fullName evidence="5">Multiple antibiotic resistance protein MarR</fullName>
    </submittedName>
</protein>
<dbReference type="PROSITE" id="PS50995">
    <property type="entry name" value="HTH_MARR_2"/>
    <property type="match status" value="1"/>
</dbReference>
<dbReference type="OrthoDB" id="9806864at2"/>
<keyword evidence="3" id="KW-0804">Transcription</keyword>
<sequence>MTEKISYLPSMGRLLHALSDAACALAEDYLRPYELSLAQWVVLSALWRQDGLSVSTLSEYSGKKTAALSRLLDRMESKGLVGRNTVEDDKRLVKIHLTPKGQELSHLIDMYQHVNGVLLSDFSEDEKKQLMPMLERMLKYANKHAKKP</sequence>
<dbReference type="Proteomes" id="UP000076577">
    <property type="component" value="Unassembled WGS sequence"/>
</dbReference>
<dbReference type="InterPro" id="IPR023187">
    <property type="entry name" value="Tscrpt_reg_MarR-type_CS"/>
</dbReference>
<dbReference type="SMART" id="SM00347">
    <property type="entry name" value="HTH_MARR"/>
    <property type="match status" value="1"/>
</dbReference>
<reference evidence="5 6" key="1">
    <citation type="journal article" date="2016" name="Front. Microbiol.">
        <title>Comparative Genomic Analysis Reveals a Diverse Repertoire of Genes Involved in Prokaryote-Eukaryote Interactions within the Pseudovibrio Genus.</title>
        <authorList>
            <person name="Romano S."/>
            <person name="Fernandez-Guerra A."/>
            <person name="Reen F.J."/>
            <person name="Glockner F.O."/>
            <person name="Crowley S.P."/>
            <person name="O'Sullivan O."/>
            <person name="Cotter P.D."/>
            <person name="Adams C."/>
            <person name="Dobson A.D."/>
            <person name="O'Gara F."/>
        </authorList>
    </citation>
    <scope>NUCLEOTIDE SEQUENCE [LARGE SCALE GENOMIC DNA]</scope>
    <source>
        <strain evidence="5 6">Ad2</strain>
    </source>
</reference>
<accession>A0A165X3Q5</accession>
<dbReference type="PANTHER" id="PTHR42756:SF1">
    <property type="entry name" value="TRANSCRIPTIONAL REPRESSOR OF EMRAB OPERON"/>
    <property type="match status" value="1"/>
</dbReference>
<dbReference type="EMBL" id="LMCB01000034">
    <property type="protein sequence ID" value="KZL17323.1"/>
    <property type="molecule type" value="Genomic_DNA"/>
</dbReference>
<evidence type="ECO:0000259" key="4">
    <source>
        <dbReference type="PROSITE" id="PS50995"/>
    </source>
</evidence>
<organism evidence="5 6">
    <name type="scientific">Pseudovibrio axinellae</name>
    <dbReference type="NCBI Taxonomy" id="989403"/>
    <lineage>
        <taxon>Bacteria</taxon>
        <taxon>Pseudomonadati</taxon>
        <taxon>Pseudomonadota</taxon>
        <taxon>Alphaproteobacteria</taxon>
        <taxon>Hyphomicrobiales</taxon>
        <taxon>Stappiaceae</taxon>
        <taxon>Pseudovibrio</taxon>
    </lineage>
</organism>
<name>A0A165X3Q5_9HYPH</name>
<dbReference type="PANTHER" id="PTHR42756">
    <property type="entry name" value="TRANSCRIPTIONAL REGULATOR, MARR"/>
    <property type="match status" value="1"/>
</dbReference>